<dbReference type="AlphaFoldDB" id="A0AAU9S2V1"/>
<protein>
    <recommendedName>
        <fullName evidence="1">F-box domain-containing protein</fullName>
    </recommendedName>
</protein>
<dbReference type="EMBL" id="OU466859">
    <property type="protein sequence ID" value="CAH2055099.1"/>
    <property type="molecule type" value="Genomic_DNA"/>
</dbReference>
<evidence type="ECO:0000313" key="2">
    <source>
        <dbReference type="EMBL" id="CAH2055099.1"/>
    </source>
</evidence>
<dbReference type="Gene3D" id="1.20.1280.50">
    <property type="match status" value="1"/>
</dbReference>
<dbReference type="InterPro" id="IPR001810">
    <property type="entry name" value="F-box_dom"/>
</dbReference>
<evidence type="ECO:0000259" key="1">
    <source>
        <dbReference type="PROSITE" id="PS50181"/>
    </source>
</evidence>
<dbReference type="InterPro" id="IPR013187">
    <property type="entry name" value="F-box-assoc_dom_typ3"/>
</dbReference>
<dbReference type="PANTHER" id="PTHR31111">
    <property type="entry name" value="BNAA05G37150D PROTEIN-RELATED"/>
    <property type="match status" value="1"/>
</dbReference>
<proteinExistence type="predicted"/>
<evidence type="ECO:0000313" key="3">
    <source>
        <dbReference type="Proteomes" id="UP000836841"/>
    </source>
</evidence>
<reference evidence="2 3" key="1">
    <citation type="submission" date="2022-03" db="EMBL/GenBank/DDBJ databases">
        <authorList>
            <person name="Nunn A."/>
            <person name="Chopra R."/>
            <person name="Nunn A."/>
            <person name="Contreras Garrido A."/>
        </authorList>
    </citation>
    <scope>NUCLEOTIDE SEQUENCE [LARGE SCALE GENOMIC DNA]</scope>
</reference>
<gene>
    <name evidence="2" type="ORF">TAV2_LOCUS11109</name>
</gene>
<sequence length="399" mass="45936">MRRFKRKKKTIGIIRDDSETGDELNKNDYISSLPLDLIIEIIAKLPLKSIPELVFVSKRWSAIVRGKDLTDSFISRSSSRPSLLLTLGNHFIRGFHWCSQEDPSCGNRRTLIPRDPMFYFFTPVRGLICGEARSDDLWILDLARYDYVSPVVCNPSTGQFLTLPRGPRLRTNGRCPDTLTSFLGYDPVNDVYTVLCMTTPYDYGQVFVSQEHQVFTLGRKTWRRVRCKQPHCPATDSLCRDGVIYYGAWYDSHEERSLLMSFDLRSQDFGVTELPPGVNILHFRHTALVKYHETVALVDRSRTGDFDLWVLKDAKKHKWSKISVLLPLVEGNDAFKCKGTISTGELIFAPPWNAMPYFILYYDPKEKSVRRVDIKAIRTLFGPTECHLDHVEIPLFISR</sequence>
<accession>A0AAU9S2V1</accession>
<dbReference type="PROSITE" id="PS50181">
    <property type="entry name" value="FBOX"/>
    <property type="match status" value="1"/>
</dbReference>
<dbReference type="InterPro" id="IPR036047">
    <property type="entry name" value="F-box-like_dom_sf"/>
</dbReference>
<dbReference type="SUPFAM" id="SSF81383">
    <property type="entry name" value="F-box domain"/>
    <property type="match status" value="1"/>
</dbReference>
<feature type="domain" description="F-box" evidence="1">
    <location>
        <begin position="27"/>
        <end position="77"/>
    </location>
</feature>
<dbReference type="InterPro" id="IPR017451">
    <property type="entry name" value="F-box-assoc_interact_dom"/>
</dbReference>
<dbReference type="Pfam" id="PF00646">
    <property type="entry name" value="F-box"/>
    <property type="match status" value="1"/>
</dbReference>
<keyword evidence="3" id="KW-1185">Reference proteome</keyword>
<organism evidence="2 3">
    <name type="scientific">Thlaspi arvense</name>
    <name type="common">Field penny-cress</name>
    <dbReference type="NCBI Taxonomy" id="13288"/>
    <lineage>
        <taxon>Eukaryota</taxon>
        <taxon>Viridiplantae</taxon>
        <taxon>Streptophyta</taxon>
        <taxon>Embryophyta</taxon>
        <taxon>Tracheophyta</taxon>
        <taxon>Spermatophyta</taxon>
        <taxon>Magnoliopsida</taxon>
        <taxon>eudicotyledons</taxon>
        <taxon>Gunneridae</taxon>
        <taxon>Pentapetalae</taxon>
        <taxon>rosids</taxon>
        <taxon>malvids</taxon>
        <taxon>Brassicales</taxon>
        <taxon>Brassicaceae</taxon>
        <taxon>Thlaspideae</taxon>
        <taxon>Thlaspi</taxon>
    </lineage>
</organism>
<dbReference type="PANTHER" id="PTHR31111:SF78">
    <property type="entry name" value="F-BOX ASSOCIATED UBIQUITINATION EFFECTOR FAMILY PROTEIN"/>
    <property type="match status" value="1"/>
</dbReference>
<dbReference type="Proteomes" id="UP000836841">
    <property type="component" value="Chromosome 3"/>
</dbReference>
<dbReference type="NCBIfam" id="TIGR01640">
    <property type="entry name" value="F_box_assoc_1"/>
    <property type="match status" value="1"/>
</dbReference>
<dbReference type="Pfam" id="PF08268">
    <property type="entry name" value="FBA_3"/>
    <property type="match status" value="1"/>
</dbReference>
<name>A0AAU9S2V1_THLAR</name>
<dbReference type="SMART" id="SM00256">
    <property type="entry name" value="FBOX"/>
    <property type="match status" value="1"/>
</dbReference>